<sequence>MLWLTTSTSEPGTINTLTFVRTPRILHFINTPQRFRGTKRFHQLRRVRLGAGSHPIFCWAPFDVETRHFDLMWLMSADGISALQGHSSYNKRFCGYFLTEVTQNDAALQCPSFEGAQQARAMTLRGSSRKFSAQSARNRHWNVHLWEWSGRLRP</sequence>
<reference evidence="1" key="1">
    <citation type="submission" date="2020-11" db="EMBL/GenBank/DDBJ databases">
        <authorList>
            <consortium name="DOE Joint Genome Institute"/>
            <person name="Ahrendt S."/>
            <person name="Riley R."/>
            <person name="Andreopoulos W."/>
            <person name="Labutti K."/>
            <person name="Pangilinan J."/>
            <person name="Ruiz-Duenas F.J."/>
            <person name="Barrasa J.M."/>
            <person name="Sanchez-Garcia M."/>
            <person name="Camarero S."/>
            <person name="Miyauchi S."/>
            <person name="Serrano A."/>
            <person name="Linde D."/>
            <person name="Babiker R."/>
            <person name="Drula E."/>
            <person name="Ayuso-Fernandez I."/>
            <person name="Pacheco R."/>
            <person name="Padilla G."/>
            <person name="Ferreira P."/>
            <person name="Barriuso J."/>
            <person name="Kellner H."/>
            <person name="Castanera R."/>
            <person name="Alfaro M."/>
            <person name="Ramirez L."/>
            <person name="Pisabarro A.G."/>
            <person name="Kuo A."/>
            <person name="Tritt A."/>
            <person name="Lipzen A."/>
            <person name="He G."/>
            <person name="Yan M."/>
            <person name="Ng V."/>
            <person name="Cullen D."/>
            <person name="Martin F."/>
            <person name="Rosso M.-N."/>
            <person name="Henrissat B."/>
            <person name="Hibbett D."/>
            <person name="Martinez A.T."/>
            <person name="Grigoriev I.V."/>
        </authorList>
    </citation>
    <scope>NUCLEOTIDE SEQUENCE</scope>
    <source>
        <strain evidence="1">CBS 247.69</strain>
    </source>
</reference>
<dbReference type="AlphaFoldDB" id="A0A9P5YE28"/>
<accession>A0A9P5YE28</accession>
<name>A0A9P5YE28_9AGAR</name>
<keyword evidence="2" id="KW-1185">Reference proteome</keyword>
<protein>
    <submittedName>
        <fullName evidence="1">Uncharacterized protein</fullName>
    </submittedName>
</protein>
<dbReference type="EMBL" id="MU150233">
    <property type="protein sequence ID" value="KAF9468273.1"/>
    <property type="molecule type" value="Genomic_DNA"/>
</dbReference>
<dbReference type="Proteomes" id="UP000807353">
    <property type="component" value="Unassembled WGS sequence"/>
</dbReference>
<gene>
    <name evidence="1" type="ORF">BDZ94DRAFT_776469</name>
</gene>
<comment type="caution">
    <text evidence="1">The sequence shown here is derived from an EMBL/GenBank/DDBJ whole genome shotgun (WGS) entry which is preliminary data.</text>
</comment>
<organism evidence="1 2">
    <name type="scientific">Collybia nuda</name>
    <dbReference type="NCBI Taxonomy" id="64659"/>
    <lineage>
        <taxon>Eukaryota</taxon>
        <taxon>Fungi</taxon>
        <taxon>Dikarya</taxon>
        <taxon>Basidiomycota</taxon>
        <taxon>Agaricomycotina</taxon>
        <taxon>Agaricomycetes</taxon>
        <taxon>Agaricomycetidae</taxon>
        <taxon>Agaricales</taxon>
        <taxon>Tricholomatineae</taxon>
        <taxon>Clitocybaceae</taxon>
        <taxon>Collybia</taxon>
    </lineage>
</organism>
<evidence type="ECO:0000313" key="2">
    <source>
        <dbReference type="Proteomes" id="UP000807353"/>
    </source>
</evidence>
<evidence type="ECO:0000313" key="1">
    <source>
        <dbReference type="EMBL" id="KAF9468273.1"/>
    </source>
</evidence>
<proteinExistence type="predicted"/>